<dbReference type="EMBL" id="JAYKXN010000001">
    <property type="protein sequence ID" value="KAK7318614.1"/>
    <property type="molecule type" value="Genomic_DNA"/>
</dbReference>
<evidence type="ECO:0000313" key="1">
    <source>
        <dbReference type="EMBL" id="KAK7318614.1"/>
    </source>
</evidence>
<evidence type="ECO:0000313" key="2">
    <source>
        <dbReference type="Proteomes" id="UP001359559"/>
    </source>
</evidence>
<dbReference type="Proteomes" id="UP001359559">
    <property type="component" value="Unassembled WGS sequence"/>
</dbReference>
<name>A0AAN9KK23_CLITE</name>
<organism evidence="1 2">
    <name type="scientific">Clitoria ternatea</name>
    <name type="common">Butterfly pea</name>
    <dbReference type="NCBI Taxonomy" id="43366"/>
    <lineage>
        <taxon>Eukaryota</taxon>
        <taxon>Viridiplantae</taxon>
        <taxon>Streptophyta</taxon>
        <taxon>Embryophyta</taxon>
        <taxon>Tracheophyta</taxon>
        <taxon>Spermatophyta</taxon>
        <taxon>Magnoliopsida</taxon>
        <taxon>eudicotyledons</taxon>
        <taxon>Gunneridae</taxon>
        <taxon>Pentapetalae</taxon>
        <taxon>rosids</taxon>
        <taxon>fabids</taxon>
        <taxon>Fabales</taxon>
        <taxon>Fabaceae</taxon>
        <taxon>Papilionoideae</taxon>
        <taxon>50 kb inversion clade</taxon>
        <taxon>NPAAA clade</taxon>
        <taxon>indigoferoid/millettioid clade</taxon>
        <taxon>Phaseoleae</taxon>
        <taxon>Clitoria</taxon>
    </lineage>
</organism>
<proteinExistence type="predicted"/>
<keyword evidence="2" id="KW-1185">Reference proteome</keyword>
<reference evidence="1 2" key="1">
    <citation type="submission" date="2024-01" db="EMBL/GenBank/DDBJ databases">
        <title>The genomes of 5 underutilized Papilionoideae crops provide insights into root nodulation and disease resistance.</title>
        <authorList>
            <person name="Yuan L."/>
        </authorList>
    </citation>
    <scope>NUCLEOTIDE SEQUENCE [LARGE SCALE GENOMIC DNA]</scope>
    <source>
        <strain evidence="1">LY-2023</strain>
        <tissue evidence="1">Leaf</tissue>
    </source>
</reference>
<gene>
    <name evidence="1" type="ORF">RJT34_03317</name>
</gene>
<sequence>MNNINTILKCKINTHQTSLLKCKTCDAHLSVVNSEVLIKLGSGSCFTNKPSPTLVKIYIYCSYCEKEENEKRTVLPSTVHSNHLRIHFRNPYPLKVVTAPPTG</sequence>
<comment type="caution">
    <text evidence="1">The sequence shown here is derived from an EMBL/GenBank/DDBJ whole genome shotgun (WGS) entry which is preliminary data.</text>
</comment>
<protein>
    <submittedName>
        <fullName evidence="1">Uncharacterized protein</fullName>
    </submittedName>
</protein>
<accession>A0AAN9KK23</accession>
<dbReference type="AlphaFoldDB" id="A0AAN9KK23"/>